<comment type="similarity">
    <text evidence="2 14">Belongs to the MnmA/TRMU family.</text>
</comment>
<dbReference type="Gene3D" id="2.40.30.10">
    <property type="entry name" value="Translation factors"/>
    <property type="match status" value="1"/>
</dbReference>
<evidence type="ECO:0000313" key="17">
    <source>
        <dbReference type="Proteomes" id="UP000886852"/>
    </source>
</evidence>
<dbReference type="PANTHER" id="PTHR11933:SF5">
    <property type="entry name" value="MITOCHONDRIAL TRNA-SPECIFIC 2-THIOURIDYLASE 1"/>
    <property type="match status" value="1"/>
</dbReference>
<dbReference type="FunFam" id="2.40.30.10:FF:000023">
    <property type="entry name" value="tRNA-specific 2-thiouridylase MnmA"/>
    <property type="match status" value="1"/>
</dbReference>
<keyword evidence="5 14" id="KW-0963">Cytoplasm</keyword>
<dbReference type="EC" id="2.8.1.13" evidence="3 14"/>
<dbReference type="GO" id="GO:0005524">
    <property type="term" value="F:ATP binding"/>
    <property type="evidence" value="ECO:0007669"/>
    <property type="project" value="UniProtKB-KW"/>
</dbReference>
<feature type="binding site" evidence="14">
    <location>
        <position position="33"/>
    </location>
    <ligand>
        <name>ATP</name>
        <dbReference type="ChEBI" id="CHEBI:30616"/>
    </ligand>
</feature>
<dbReference type="GO" id="GO:0002143">
    <property type="term" value="P:tRNA wobble position uridine thiolation"/>
    <property type="evidence" value="ECO:0007669"/>
    <property type="project" value="TreeGrafter"/>
</dbReference>
<dbReference type="CDD" id="cd01998">
    <property type="entry name" value="MnmA_TRMU-like"/>
    <property type="match status" value="1"/>
</dbReference>
<evidence type="ECO:0000256" key="14">
    <source>
        <dbReference type="HAMAP-Rule" id="MF_00144"/>
    </source>
</evidence>
<evidence type="ECO:0000256" key="8">
    <source>
        <dbReference type="ARBA" id="ARBA00022694"/>
    </source>
</evidence>
<evidence type="ECO:0000256" key="12">
    <source>
        <dbReference type="ARBA" id="ARBA00023157"/>
    </source>
</evidence>
<dbReference type="Pfam" id="PF20258">
    <property type="entry name" value="tRNA_Me_trans_C"/>
    <property type="match status" value="1"/>
</dbReference>
<dbReference type="FunFam" id="2.30.30.280:FF:000001">
    <property type="entry name" value="tRNA-specific 2-thiouridylase MnmA"/>
    <property type="match status" value="1"/>
</dbReference>
<dbReference type="FunFam" id="3.40.50.620:FF:000004">
    <property type="entry name" value="tRNA-specific 2-thiouridylase MnmA"/>
    <property type="match status" value="1"/>
</dbReference>
<feature type="region of interest" description="Interaction with target base in tRNA" evidence="14">
    <location>
        <begin position="92"/>
        <end position="94"/>
    </location>
</feature>
<keyword evidence="8 14" id="KW-0819">tRNA processing</keyword>
<dbReference type="NCBIfam" id="NF001138">
    <property type="entry name" value="PRK00143.1"/>
    <property type="match status" value="1"/>
</dbReference>
<comment type="catalytic activity">
    <reaction evidence="13 14">
        <text>S-sulfanyl-L-cysteinyl-[protein] + uridine(34) in tRNA + AH2 + ATP = 2-thiouridine(34) in tRNA + L-cysteinyl-[protein] + A + AMP + diphosphate + H(+)</text>
        <dbReference type="Rhea" id="RHEA:47032"/>
        <dbReference type="Rhea" id="RHEA-COMP:10131"/>
        <dbReference type="Rhea" id="RHEA-COMP:11726"/>
        <dbReference type="Rhea" id="RHEA-COMP:11727"/>
        <dbReference type="Rhea" id="RHEA-COMP:11728"/>
        <dbReference type="ChEBI" id="CHEBI:13193"/>
        <dbReference type="ChEBI" id="CHEBI:15378"/>
        <dbReference type="ChEBI" id="CHEBI:17499"/>
        <dbReference type="ChEBI" id="CHEBI:29950"/>
        <dbReference type="ChEBI" id="CHEBI:30616"/>
        <dbReference type="ChEBI" id="CHEBI:33019"/>
        <dbReference type="ChEBI" id="CHEBI:61963"/>
        <dbReference type="ChEBI" id="CHEBI:65315"/>
        <dbReference type="ChEBI" id="CHEBI:87170"/>
        <dbReference type="ChEBI" id="CHEBI:456215"/>
        <dbReference type="EC" id="2.8.1.13"/>
    </reaction>
</comment>
<evidence type="ECO:0000256" key="11">
    <source>
        <dbReference type="ARBA" id="ARBA00022884"/>
    </source>
</evidence>
<keyword evidence="7 14" id="KW-0808">Transferase</keyword>
<dbReference type="Gene3D" id="3.40.50.620">
    <property type="entry name" value="HUPs"/>
    <property type="match status" value="1"/>
</dbReference>
<keyword evidence="12" id="KW-1015">Disulfide bond</keyword>
<dbReference type="EMBL" id="DVOC01000025">
    <property type="protein sequence ID" value="HIU90634.1"/>
    <property type="molecule type" value="Genomic_DNA"/>
</dbReference>
<dbReference type="InterPro" id="IPR023382">
    <property type="entry name" value="MnmA-like_central_sf"/>
</dbReference>
<feature type="site" description="Interaction with tRNA" evidence="14">
    <location>
        <position position="334"/>
    </location>
</feature>
<dbReference type="Proteomes" id="UP000886852">
    <property type="component" value="Unassembled WGS sequence"/>
</dbReference>
<gene>
    <name evidence="14 16" type="primary">mnmA</name>
    <name evidence="16" type="ORF">IAC72_01280</name>
</gene>
<dbReference type="Gene3D" id="2.30.30.280">
    <property type="entry name" value="Adenine nucleotide alpha hydrolases-like domains"/>
    <property type="match status" value="1"/>
</dbReference>
<comment type="caution">
    <text evidence="16">The sequence shown here is derived from an EMBL/GenBank/DDBJ whole genome shotgun (WGS) entry which is preliminary data.</text>
</comment>
<dbReference type="NCBIfam" id="TIGR00420">
    <property type="entry name" value="trmU"/>
    <property type="match status" value="1"/>
</dbReference>
<dbReference type="InterPro" id="IPR004506">
    <property type="entry name" value="MnmA-like"/>
</dbReference>
<dbReference type="GO" id="GO:0103016">
    <property type="term" value="F:tRNA-uridine 2-sulfurtransferase activity"/>
    <property type="evidence" value="ECO:0007669"/>
    <property type="project" value="UniProtKB-EC"/>
</dbReference>
<evidence type="ECO:0000259" key="15">
    <source>
        <dbReference type="PROSITE" id="PS50206"/>
    </source>
</evidence>
<evidence type="ECO:0000256" key="1">
    <source>
        <dbReference type="ARBA" id="ARBA00004496"/>
    </source>
</evidence>
<evidence type="ECO:0000313" key="16">
    <source>
        <dbReference type="EMBL" id="HIU90634.1"/>
    </source>
</evidence>
<feature type="active site" description="Nucleophile" evidence="14">
    <location>
        <position position="97"/>
    </location>
</feature>
<dbReference type="AlphaFoldDB" id="A0A9D1MWR6"/>
<evidence type="ECO:0000256" key="9">
    <source>
        <dbReference type="ARBA" id="ARBA00022741"/>
    </source>
</evidence>
<dbReference type="PROSITE" id="PS50206">
    <property type="entry name" value="RHODANESE_3"/>
    <property type="match status" value="1"/>
</dbReference>
<evidence type="ECO:0000256" key="13">
    <source>
        <dbReference type="ARBA" id="ARBA00051542"/>
    </source>
</evidence>
<reference evidence="16" key="1">
    <citation type="submission" date="2020-10" db="EMBL/GenBank/DDBJ databases">
        <authorList>
            <person name="Gilroy R."/>
        </authorList>
    </citation>
    <scope>NUCLEOTIDE SEQUENCE</scope>
    <source>
        <strain evidence="16">ChiHjej12B11-7776</strain>
    </source>
</reference>
<keyword evidence="10 14" id="KW-0067">ATP-binding</keyword>
<feature type="region of interest" description="Interaction with tRNA" evidence="14">
    <location>
        <begin position="143"/>
        <end position="145"/>
    </location>
</feature>
<dbReference type="PANTHER" id="PTHR11933">
    <property type="entry name" value="TRNA 5-METHYLAMINOMETHYL-2-THIOURIDYLATE -METHYLTRANSFERASE"/>
    <property type="match status" value="1"/>
</dbReference>
<dbReference type="SUPFAM" id="SSF52402">
    <property type="entry name" value="Adenine nucleotide alpha hydrolases-like"/>
    <property type="match status" value="1"/>
</dbReference>
<dbReference type="InterPro" id="IPR046885">
    <property type="entry name" value="MnmA-like_C"/>
</dbReference>
<evidence type="ECO:0000256" key="3">
    <source>
        <dbReference type="ARBA" id="ARBA00011949"/>
    </source>
</evidence>
<feature type="active site" description="Cysteine persulfide intermediate" evidence="14">
    <location>
        <position position="193"/>
    </location>
</feature>
<name>A0A9D1MWR6_9BACT</name>
<evidence type="ECO:0000256" key="6">
    <source>
        <dbReference type="ARBA" id="ARBA00022555"/>
    </source>
</evidence>
<sequence>MKRVVVGMSGGVDSAVSAWLLKQQGYDVTALFMHNWEEQQDGCCTAEQDYEDVRRVSEKLGIAYYSVNFAKQYMDRVFSYFLEEYKKGRTPNPDVLCNREIKFGPFLQYAKALGADYIATGHYCGIRHENGVHYLLKAKDKEKDQTYFLNQLSQSQLADVIFPLADVTKSRVREIAEQLQLSNAKKKDSTGICFIGERNFRNFLQNYLPSTPGDIVDVNGKKVGRHMGLMYYTLGQRRGLGLGGTAEGCGRWFVAEKDVKNNLLVVSHGDESVLMSKGLYAENLNWIPSPPAQSFCCNAKFRYRQPEQQVTVTLKGNGAEVAFACPQRAVTPGQYVVFYDEEKCLGGGVIEEVYK</sequence>
<accession>A0A9D1MWR6</accession>
<reference evidence="16" key="2">
    <citation type="journal article" date="2021" name="PeerJ">
        <title>Extensive microbial diversity within the chicken gut microbiome revealed by metagenomics and culture.</title>
        <authorList>
            <person name="Gilroy R."/>
            <person name="Ravi A."/>
            <person name="Getino M."/>
            <person name="Pursley I."/>
            <person name="Horton D.L."/>
            <person name="Alikhan N.F."/>
            <person name="Baker D."/>
            <person name="Gharbi K."/>
            <person name="Hall N."/>
            <person name="Watson M."/>
            <person name="Adriaenssens E.M."/>
            <person name="Foster-Nyarko E."/>
            <person name="Jarju S."/>
            <person name="Secka A."/>
            <person name="Antonio M."/>
            <person name="Oren A."/>
            <person name="Chaudhuri R.R."/>
            <person name="La Ragione R."/>
            <person name="Hildebrand F."/>
            <person name="Pallen M.J."/>
        </authorList>
    </citation>
    <scope>NUCLEOTIDE SEQUENCE</scope>
    <source>
        <strain evidence="16">ChiHjej12B11-7776</strain>
    </source>
</reference>
<feature type="binding site" evidence="14">
    <location>
        <position position="121"/>
    </location>
    <ligand>
        <name>ATP</name>
        <dbReference type="ChEBI" id="CHEBI:30616"/>
    </ligand>
</feature>
<protein>
    <recommendedName>
        <fullName evidence="4 14">tRNA-specific 2-thiouridylase MnmA</fullName>
        <ecNumber evidence="3 14">2.8.1.13</ecNumber>
    </recommendedName>
</protein>
<dbReference type="GO" id="GO:0000049">
    <property type="term" value="F:tRNA binding"/>
    <property type="evidence" value="ECO:0007669"/>
    <property type="project" value="UniProtKB-KW"/>
</dbReference>
<feature type="region of interest" description="Interaction with tRNA" evidence="14">
    <location>
        <begin position="302"/>
        <end position="303"/>
    </location>
</feature>
<evidence type="ECO:0000256" key="4">
    <source>
        <dbReference type="ARBA" id="ARBA00013805"/>
    </source>
</evidence>
<keyword evidence="9 14" id="KW-0547">Nucleotide-binding</keyword>
<keyword evidence="11 14" id="KW-0694">RNA-binding</keyword>
<evidence type="ECO:0000256" key="7">
    <source>
        <dbReference type="ARBA" id="ARBA00022679"/>
    </source>
</evidence>
<comment type="subcellular location">
    <subcellularLocation>
        <location evidence="1 14">Cytoplasm</location>
    </subcellularLocation>
</comment>
<organism evidence="16 17">
    <name type="scientific">Candidatus Fimimonas merdipullorum</name>
    <dbReference type="NCBI Taxonomy" id="2840822"/>
    <lineage>
        <taxon>Bacteria</taxon>
        <taxon>Pseudomonadati</taxon>
        <taxon>Myxococcota</taxon>
        <taxon>Myxococcia</taxon>
        <taxon>Myxococcales</taxon>
        <taxon>Cystobacterineae</taxon>
        <taxon>Myxococcaceae</taxon>
        <taxon>Myxococcaceae incertae sedis</taxon>
        <taxon>Candidatus Fimimonas</taxon>
    </lineage>
</organism>
<comment type="function">
    <text evidence="14">Catalyzes the 2-thiolation of uridine at the wobble position (U34) of tRNA, leading to the formation of s(2)U34.</text>
</comment>
<comment type="caution">
    <text evidence="14">Lacks conserved residue(s) required for the propagation of feature annotation.</text>
</comment>
<evidence type="ECO:0000256" key="10">
    <source>
        <dbReference type="ARBA" id="ARBA00022840"/>
    </source>
</evidence>
<dbReference type="Pfam" id="PF03054">
    <property type="entry name" value="tRNA_Me_trans"/>
    <property type="match status" value="1"/>
</dbReference>
<dbReference type="InterPro" id="IPR001763">
    <property type="entry name" value="Rhodanese-like_dom"/>
</dbReference>
<dbReference type="HAMAP" id="MF_00144">
    <property type="entry name" value="tRNA_thiouridyl_MnmA"/>
    <property type="match status" value="1"/>
</dbReference>
<feature type="site" description="Interaction with tRNA" evidence="14">
    <location>
        <position position="122"/>
    </location>
</feature>
<feature type="binding site" evidence="14">
    <location>
        <begin position="7"/>
        <end position="14"/>
    </location>
    <ligand>
        <name>ATP</name>
        <dbReference type="ChEBI" id="CHEBI:30616"/>
    </ligand>
</feature>
<dbReference type="GO" id="GO:0005737">
    <property type="term" value="C:cytoplasm"/>
    <property type="evidence" value="ECO:0007669"/>
    <property type="project" value="UniProtKB-SubCell"/>
</dbReference>
<evidence type="ECO:0000256" key="2">
    <source>
        <dbReference type="ARBA" id="ARBA00006191"/>
    </source>
</evidence>
<evidence type="ECO:0000256" key="5">
    <source>
        <dbReference type="ARBA" id="ARBA00022490"/>
    </source>
</evidence>
<keyword evidence="6 14" id="KW-0820">tRNA-binding</keyword>
<proteinExistence type="inferred from homology"/>
<feature type="domain" description="Rhodanese" evidence="15">
    <location>
        <begin position="4"/>
        <end position="45"/>
    </location>
</feature>
<dbReference type="InterPro" id="IPR014729">
    <property type="entry name" value="Rossmann-like_a/b/a_fold"/>
</dbReference>
<dbReference type="InterPro" id="IPR046884">
    <property type="entry name" value="MnmA-like_central"/>
</dbReference>
<dbReference type="Pfam" id="PF20259">
    <property type="entry name" value="tRNA_Me_trans_M"/>
    <property type="match status" value="1"/>
</dbReference>